<name>A0AAE9FGJ4_CAEBR</name>
<evidence type="ECO:0000313" key="3">
    <source>
        <dbReference type="Proteomes" id="UP000829354"/>
    </source>
</evidence>
<gene>
    <name evidence="2" type="ORF">L5515_017265</name>
</gene>
<dbReference type="AlphaFoldDB" id="A0AAE9FGJ4"/>
<reference evidence="2 3" key="1">
    <citation type="submission" date="2022-04" db="EMBL/GenBank/DDBJ databases">
        <title>Chromosome-level reference genomes for two strains of Caenorhabditis briggsae: an improved platform for comparative genomics.</title>
        <authorList>
            <person name="Stevens L."/>
            <person name="Andersen E."/>
        </authorList>
    </citation>
    <scope>NUCLEOTIDE SEQUENCE [LARGE SCALE GENOMIC DNA]</scope>
    <source>
        <strain evidence="2">VX34</strain>
        <tissue evidence="2">Whole-organism</tissue>
    </source>
</reference>
<evidence type="ECO:0000256" key="1">
    <source>
        <dbReference type="SAM" id="MobiDB-lite"/>
    </source>
</evidence>
<accession>A0AAE9FGJ4</accession>
<keyword evidence="3" id="KW-1185">Reference proteome</keyword>
<sequence length="100" mass="11482">MTTQELLSLARNHPHSSKFHIFTSFGTREVINDETNKPQKYDNTFARYALPDKDPSPIKPPITTIEHAETTFKEQTSQYENDAEETEEDDGENNSDFSSE</sequence>
<dbReference type="Proteomes" id="UP000829354">
    <property type="component" value="Chromosome X"/>
</dbReference>
<protein>
    <submittedName>
        <fullName evidence="2">Uncharacterized protein</fullName>
    </submittedName>
</protein>
<feature type="compositionally biased region" description="Acidic residues" evidence="1">
    <location>
        <begin position="81"/>
        <end position="100"/>
    </location>
</feature>
<dbReference type="EMBL" id="CP092625">
    <property type="protein sequence ID" value="UMM40749.1"/>
    <property type="molecule type" value="Genomic_DNA"/>
</dbReference>
<evidence type="ECO:0000313" key="2">
    <source>
        <dbReference type="EMBL" id="UMM40749.1"/>
    </source>
</evidence>
<proteinExistence type="predicted"/>
<feature type="region of interest" description="Disordered" evidence="1">
    <location>
        <begin position="67"/>
        <end position="100"/>
    </location>
</feature>
<organism evidence="2 3">
    <name type="scientific">Caenorhabditis briggsae</name>
    <dbReference type="NCBI Taxonomy" id="6238"/>
    <lineage>
        <taxon>Eukaryota</taxon>
        <taxon>Metazoa</taxon>
        <taxon>Ecdysozoa</taxon>
        <taxon>Nematoda</taxon>
        <taxon>Chromadorea</taxon>
        <taxon>Rhabditida</taxon>
        <taxon>Rhabditina</taxon>
        <taxon>Rhabditomorpha</taxon>
        <taxon>Rhabditoidea</taxon>
        <taxon>Rhabditidae</taxon>
        <taxon>Peloderinae</taxon>
        <taxon>Caenorhabditis</taxon>
    </lineage>
</organism>